<evidence type="ECO:0000259" key="13">
    <source>
        <dbReference type="Pfam" id="PF13733"/>
    </source>
</evidence>
<evidence type="ECO:0000256" key="1">
    <source>
        <dbReference type="ARBA" id="ARBA00004606"/>
    </source>
</evidence>
<feature type="domain" description="Galactosyltransferase N-terminal" evidence="13">
    <location>
        <begin position="65"/>
        <end position="148"/>
    </location>
</feature>
<dbReference type="GO" id="GO:0005975">
    <property type="term" value="P:carbohydrate metabolic process"/>
    <property type="evidence" value="ECO:0007669"/>
    <property type="project" value="InterPro"/>
</dbReference>
<dbReference type="Proteomes" id="UP000070412">
    <property type="component" value="Unassembled WGS sequence"/>
</dbReference>
<dbReference type="InterPro" id="IPR003859">
    <property type="entry name" value="Galactosyl_T"/>
</dbReference>
<reference evidence="16" key="1">
    <citation type="journal article" date="2020" name="PLoS Negl. Trop. Dis.">
        <title>High-quality nuclear genome for Sarcoptes scabiei-A critical resource for a neglected parasite.</title>
        <authorList>
            <person name="Korhonen P.K."/>
            <person name="Gasser R.B."/>
            <person name="Ma G."/>
            <person name="Wang T."/>
            <person name="Stroehlein A.J."/>
            <person name="Young N.D."/>
            <person name="Ang C.S."/>
            <person name="Fernando D.D."/>
            <person name="Lu H.C."/>
            <person name="Taylor S."/>
            <person name="Reynolds S.L."/>
            <person name="Mofiz E."/>
            <person name="Najaraj S.H."/>
            <person name="Gowda H."/>
            <person name="Madugundu A."/>
            <person name="Renuse S."/>
            <person name="Holt D."/>
            <person name="Pandey A."/>
            <person name="Papenfuss A.T."/>
            <person name="Fischer K."/>
        </authorList>
    </citation>
    <scope>NUCLEOTIDE SEQUENCE [LARGE SCALE GENOMIC DNA]</scope>
</reference>
<dbReference type="UniPathway" id="UPA00378"/>
<evidence type="ECO:0000256" key="10">
    <source>
        <dbReference type="ARBA" id="ARBA00023180"/>
    </source>
</evidence>
<keyword evidence="9 11" id="KW-0472">Membrane</keyword>
<dbReference type="PRINTS" id="PR02050">
    <property type="entry name" value="B14GALTRFASE"/>
</dbReference>
<proteinExistence type="inferred from homology"/>
<gene>
    <name evidence="14" type="ORF">SSS_1309</name>
</gene>
<evidence type="ECO:0000256" key="6">
    <source>
        <dbReference type="ARBA" id="ARBA00022692"/>
    </source>
</evidence>
<dbReference type="GO" id="GO:0005794">
    <property type="term" value="C:Golgi apparatus"/>
    <property type="evidence" value="ECO:0007669"/>
    <property type="project" value="TreeGrafter"/>
</dbReference>
<evidence type="ECO:0000256" key="3">
    <source>
        <dbReference type="ARBA" id="ARBA00005735"/>
    </source>
</evidence>
<comment type="pathway">
    <text evidence="2">Protein modification; protein glycosylation.</text>
</comment>
<evidence type="ECO:0000256" key="5">
    <source>
        <dbReference type="ARBA" id="ARBA00022679"/>
    </source>
</evidence>
<accession>A0A834R758</accession>
<evidence type="ECO:0000256" key="11">
    <source>
        <dbReference type="SAM" id="Phobius"/>
    </source>
</evidence>
<evidence type="ECO:0000256" key="9">
    <source>
        <dbReference type="ARBA" id="ARBA00023136"/>
    </source>
</evidence>
<dbReference type="OrthoDB" id="6020664at2759"/>
<feature type="transmembrane region" description="Helical" evidence="11">
    <location>
        <begin position="12"/>
        <end position="34"/>
    </location>
</feature>
<keyword evidence="16" id="KW-1185">Reference proteome</keyword>
<evidence type="ECO:0000256" key="4">
    <source>
        <dbReference type="ARBA" id="ARBA00022676"/>
    </source>
</evidence>
<organism evidence="14">
    <name type="scientific">Sarcoptes scabiei</name>
    <name type="common">Itch mite</name>
    <name type="synonym">Acarus scabiei</name>
    <dbReference type="NCBI Taxonomy" id="52283"/>
    <lineage>
        <taxon>Eukaryota</taxon>
        <taxon>Metazoa</taxon>
        <taxon>Ecdysozoa</taxon>
        <taxon>Arthropoda</taxon>
        <taxon>Chelicerata</taxon>
        <taxon>Arachnida</taxon>
        <taxon>Acari</taxon>
        <taxon>Acariformes</taxon>
        <taxon>Sarcoptiformes</taxon>
        <taxon>Astigmata</taxon>
        <taxon>Psoroptidia</taxon>
        <taxon>Sarcoptoidea</taxon>
        <taxon>Sarcoptidae</taxon>
        <taxon>Sarcoptinae</taxon>
        <taxon>Sarcoptes</taxon>
    </lineage>
</organism>
<dbReference type="EMBL" id="WVUK01000062">
    <property type="protein sequence ID" value="KAF7490342.1"/>
    <property type="molecule type" value="Genomic_DNA"/>
</dbReference>
<keyword evidence="6 11" id="KW-0812">Transmembrane</keyword>
<evidence type="ECO:0000256" key="7">
    <source>
        <dbReference type="ARBA" id="ARBA00022968"/>
    </source>
</evidence>
<keyword evidence="4 14" id="KW-0328">Glycosyltransferase</keyword>
<dbReference type="SUPFAM" id="SSF53448">
    <property type="entry name" value="Nucleotide-diphospho-sugar transferases"/>
    <property type="match status" value="1"/>
</dbReference>
<name>A0A834R758_SARSC</name>
<dbReference type="AlphaFoldDB" id="A0A834R758"/>
<reference evidence="14" key="2">
    <citation type="submission" date="2020-01" db="EMBL/GenBank/DDBJ databases">
        <authorList>
            <person name="Korhonen P.K.K."/>
            <person name="Guangxu M.G."/>
            <person name="Wang T.W."/>
            <person name="Stroehlein A.J.S."/>
            <person name="Young N.D."/>
            <person name="Ang C.-S.A."/>
            <person name="Fernando D.W.F."/>
            <person name="Lu H.L."/>
            <person name="Taylor S.T."/>
            <person name="Ehtesham M.E.M."/>
            <person name="Najaraj S.H.N."/>
            <person name="Harsha G.H.G."/>
            <person name="Madugundu A.M."/>
            <person name="Renuse S.R."/>
            <person name="Holt D.H."/>
            <person name="Pandey A.P."/>
            <person name="Papenfuss A.P."/>
            <person name="Gasser R.B.G."/>
            <person name="Fischer K.F."/>
        </authorList>
    </citation>
    <scope>NUCLEOTIDE SEQUENCE</scope>
    <source>
        <strain evidence="14">SSS_KF_BRIS2020</strain>
    </source>
</reference>
<dbReference type="Gene3D" id="3.90.550.10">
    <property type="entry name" value="Spore Coat Polysaccharide Biosynthesis Protein SpsA, Chain A"/>
    <property type="match status" value="1"/>
</dbReference>
<evidence type="ECO:0000313" key="14">
    <source>
        <dbReference type="EMBL" id="KAF7490342.1"/>
    </source>
</evidence>
<dbReference type="PANTHER" id="PTHR19300:SF30">
    <property type="entry name" value="BETA-1,4-GALACTOSYLTRANSFERASE 7"/>
    <property type="match status" value="1"/>
</dbReference>
<dbReference type="GO" id="GO:0046525">
    <property type="term" value="F:xylosylprotein 4-beta-galactosyltransferase activity"/>
    <property type="evidence" value="ECO:0007669"/>
    <property type="project" value="TreeGrafter"/>
</dbReference>
<evidence type="ECO:0000313" key="15">
    <source>
        <dbReference type="EnsemblMetazoa" id="KAF7490342.1"/>
    </source>
</evidence>
<dbReference type="PANTHER" id="PTHR19300">
    <property type="entry name" value="BETA-1,4-GALACTOSYLTRANSFERASE"/>
    <property type="match status" value="1"/>
</dbReference>
<dbReference type="GO" id="GO:0030166">
    <property type="term" value="P:proteoglycan biosynthetic process"/>
    <property type="evidence" value="ECO:0007669"/>
    <property type="project" value="TreeGrafter"/>
</dbReference>
<keyword evidence="10" id="KW-0325">Glycoprotein</keyword>
<sequence>MLSNRLNLSIKNLFFLFAIGVFFLTIVTILLNAININDCQCDVSCNRNVFFDEFKEQSELEFKVNRLAVIIPFRERFNQLLQFIPHMSAFLRKQNISHQFFVINQVDNYRFNRGALINVGFLIARNRSTYIAMHDVDLLPLNEQLSYRFPSDGPFHISAPHLHPKYNYRTYVGGILLMQNEHFQLVNGFSNRYFGWGLEDDEFYARLKEAHLKIYRPENISTNKSNTFVHLHDPNIYKRDTAKLFNQREVFFPL</sequence>
<evidence type="ECO:0000256" key="8">
    <source>
        <dbReference type="ARBA" id="ARBA00022989"/>
    </source>
</evidence>
<dbReference type="Pfam" id="PF02709">
    <property type="entry name" value="Glyco_transf_7C"/>
    <property type="match status" value="1"/>
</dbReference>
<comment type="similarity">
    <text evidence="3">Belongs to the glycosyltransferase 7 family.</text>
</comment>
<dbReference type="EnsemblMetazoa" id="SSS_1309s_mrna">
    <property type="protein sequence ID" value="KAF7490342.1"/>
    <property type="gene ID" value="SSS_1309"/>
</dbReference>
<keyword evidence="8 11" id="KW-1133">Transmembrane helix</keyword>
<dbReference type="Pfam" id="PF13733">
    <property type="entry name" value="Glyco_transf_7N"/>
    <property type="match status" value="1"/>
</dbReference>
<protein>
    <submittedName>
        <fullName evidence="14">Beta-1,4-galactosyltransferase 7</fullName>
    </submittedName>
</protein>
<dbReference type="GO" id="GO:0016020">
    <property type="term" value="C:membrane"/>
    <property type="evidence" value="ECO:0007669"/>
    <property type="project" value="UniProtKB-SubCell"/>
</dbReference>
<keyword evidence="5 14" id="KW-0808">Transferase</keyword>
<dbReference type="InterPro" id="IPR027995">
    <property type="entry name" value="Galactosyl_T_N"/>
</dbReference>
<dbReference type="InterPro" id="IPR027791">
    <property type="entry name" value="Galactosyl_T_C"/>
</dbReference>
<comment type="subcellular location">
    <subcellularLocation>
        <location evidence="1">Membrane</location>
        <topology evidence="1">Single-pass type II membrane protein</topology>
    </subcellularLocation>
</comment>
<feature type="domain" description="Galactosyltransferase C-terminal" evidence="12">
    <location>
        <begin position="154"/>
        <end position="230"/>
    </location>
</feature>
<evidence type="ECO:0000256" key="2">
    <source>
        <dbReference type="ARBA" id="ARBA00004922"/>
    </source>
</evidence>
<keyword evidence="7" id="KW-0735">Signal-anchor</keyword>
<dbReference type="InterPro" id="IPR029044">
    <property type="entry name" value="Nucleotide-diphossugar_trans"/>
</dbReference>
<evidence type="ECO:0000259" key="12">
    <source>
        <dbReference type="Pfam" id="PF02709"/>
    </source>
</evidence>
<evidence type="ECO:0000313" key="16">
    <source>
        <dbReference type="Proteomes" id="UP000070412"/>
    </source>
</evidence>
<reference evidence="15" key="3">
    <citation type="submission" date="2022-06" db="UniProtKB">
        <authorList>
            <consortium name="EnsemblMetazoa"/>
        </authorList>
    </citation>
    <scope>IDENTIFICATION</scope>
</reference>